<dbReference type="AlphaFoldDB" id="A0AAU9IIA6"/>
<accession>A0AAU9IIA6</accession>
<dbReference type="PANTHER" id="PTHR10131">
    <property type="entry name" value="TNF RECEPTOR ASSOCIATED FACTOR"/>
    <property type="match status" value="1"/>
</dbReference>
<dbReference type="EMBL" id="CAJZBQ010000011">
    <property type="protein sequence ID" value="CAG9314192.1"/>
    <property type="molecule type" value="Genomic_DNA"/>
</dbReference>
<feature type="coiled-coil region" evidence="2">
    <location>
        <begin position="181"/>
        <end position="223"/>
    </location>
</feature>
<proteinExistence type="predicted"/>
<name>A0AAU9IIA6_9CILI</name>
<evidence type="ECO:0000313" key="5">
    <source>
        <dbReference type="Proteomes" id="UP001162131"/>
    </source>
</evidence>
<dbReference type="Gene3D" id="3.30.40.10">
    <property type="entry name" value="Zinc/RING finger domain, C3HC4 (zinc finger)"/>
    <property type="match status" value="2"/>
</dbReference>
<feature type="domain" description="RING-type" evidence="3">
    <location>
        <begin position="32"/>
        <end position="72"/>
    </location>
</feature>
<gene>
    <name evidence="4" type="ORF">BSTOLATCC_MIC9988</name>
</gene>
<keyword evidence="1" id="KW-0862">Zinc</keyword>
<dbReference type="Proteomes" id="UP001162131">
    <property type="component" value="Unassembled WGS sequence"/>
</dbReference>
<keyword evidence="2" id="KW-0175">Coiled coil</keyword>
<dbReference type="SUPFAM" id="SSF57850">
    <property type="entry name" value="RING/U-box"/>
    <property type="match status" value="1"/>
</dbReference>
<dbReference type="InterPro" id="IPR013083">
    <property type="entry name" value="Znf_RING/FYVE/PHD"/>
</dbReference>
<evidence type="ECO:0000313" key="4">
    <source>
        <dbReference type="EMBL" id="CAG9314192.1"/>
    </source>
</evidence>
<protein>
    <recommendedName>
        <fullName evidence="3">RING-type domain-containing protein</fullName>
    </recommendedName>
</protein>
<organism evidence="4 5">
    <name type="scientific">Blepharisma stoltei</name>
    <dbReference type="NCBI Taxonomy" id="1481888"/>
    <lineage>
        <taxon>Eukaryota</taxon>
        <taxon>Sar</taxon>
        <taxon>Alveolata</taxon>
        <taxon>Ciliophora</taxon>
        <taxon>Postciliodesmatophora</taxon>
        <taxon>Heterotrichea</taxon>
        <taxon>Heterotrichida</taxon>
        <taxon>Blepharismidae</taxon>
        <taxon>Blepharisma</taxon>
    </lineage>
</organism>
<keyword evidence="1" id="KW-0863">Zinc-finger</keyword>
<sequence>MENNKTSRRVEFALSGLHPALFLTDVDEYFICRICYFVVRTPLACTACENLYCKECAEKYIRIRGKICKYCKAELNLLELRKFPLKIYSQFTLFCENYNHGCRFEGSIEEIRAHIQECEFSLIHCSNPLCTKEFLLKDCTFLDLRVCSLKCNEAVQFWNILGKQNKIDYIKFFWQCLDAYKTKLQNSIEEESKDLAETGDEKLKQIQEETEKLRQQLYEVKHLIHNGKLVHSVWTCCKQEKYSQGCVKI</sequence>
<reference evidence="4" key="1">
    <citation type="submission" date="2021-09" db="EMBL/GenBank/DDBJ databases">
        <authorList>
            <consortium name="AG Swart"/>
            <person name="Singh M."/>
            <person name="Singh A."/>
            <person name="Seah K."/>
            <person name="Emmerich C."/>
        </authorList>
    </citation>
    <scope>NUCLEOTIDE SEQUENCE</scope>
    <source>
        <strain evidence="4">ATCC30299</strain>
    </source>
</reference>
<evidence type="ECO:0000256" key="1">
    <source>
        <dbReference type="PROSITE-ProRule" id="PRU00175"/>
    </source>
</evidence>
<dbReference type="InterPro" id="IPR001841">
    <property type="entry name" value="Znf_RING"/>
</dbReference>
<evidence type="ECO:0000259" key="3">
    <source>
        <dbReference type="PROSITE" id="PS50089"/>
    </source>
</evidence>
<evidence type="ECO:0000256" key="2">
    <source>
        <dbReference type="SAM" id="Coils"/>
    </source>
</evidence>
<dbReference type="SUPFAM" id="SSF49599">
    <property type="entry name" value="TRAF domain-like"/>
    <property type="match status" value="1"/>
</dbReference>
<keyword evidence="5" id="KW-1185">Reference proteome</keyword>
<keyword evidence="1" id="KW-0479">Metal-binding</keyword>
<dbReference type="PROSITE" id="PS50089">
    <property type="entry name" value="ZF_RING_2"/>
    <property type="match status" value="1"/>
</dbReference>
<dbReference type="GO" id="GO:0008270">
    <property type="term" value="F:zinc ion binding"/>
    <property type="evidence" value="ECO:0007669"/>
    <property type="project" value="UniProtKB-KW"/>
</dbReference>
<comment type="caution">
    <text evidence="4">The sequence shown here is derived from an EMBL/GenBank/DDBJ whole genome shotgun (WGS) entry which is preliminary data.</text>
</comment>